<dbReference type="Proteomes" id="UP000011760">
    <property type="component" value="Chromosome"/>
</dbReference>
<keyword evidence="3" id="KW-1185">Reference proteome</keyword>
<feature type="transmembrane region" description="Helical" evidence="1">
    <location>
        <begin position="50"/>
        <end position="74"/>
    </location>
</feature>
<keyword evidence="1" id="KW-0812">Transmembrane</keyword>
<dbReference type="AlphaFoldDB" id="M1UVD3"/>
<proteinExistence type="predicted"/>
<evidence type="ECO:0000313" key="2">
    <source>
        <dbReference type="EMBL" id="AGG67387.1"/>
    </source>
</evidence>
<evidence type="ECO:0008006" key="4">
    <source>
        <dbReference type="Google" id="ProtNLM"/>
    </source>
</evidence>
<dbReference type="PATRIC" id="fig|1121353.3.peg.1990"/>
<accession>M1UVD3</accession>
<dbReference type="HOGENOM" id="CLU_1560374_0_0_11"/>
<dbReference type="KEGG" id="ccn:H924_09745"/>
<dbReference type="eggNOG" id="ENOG5031JG9">
    <property type="taxonomic scope" value="Bacteria"/>
</dbReference>
<organism evidence="2 3">
    <name type="scientific">Corynebacterium callunae DSM 20147</name>
    <dbReference type="NCBI Taxonomy" id="1121353"/>
    <lineage>
        <taxon>Bacteria</taxon>
        <taxon>Bacillati</taxon>
        <taxon>Actinomycetota</taxon>
        <taxon>Actinomycetes</taxon>
        <taxon>Mycobacteriales</taxon>
        <taxon>Corynebacteriaceae</taxon>
        <taxon>Corynebacterium</taxon>
    </lineage>
</organism>
<dbReference type="EMBL" id="CP004354">
    <property type="protein sequence ID" value="AGG67387.1"/>
    <property type="molecule type" value="Genomic_DNA"/>
</dbReference>
<feature type="transmembrane region" description="Helical" evidence="1">
    <location>
        <begin position="21"/>
        <end position="38"/>
    </location>
</feature>
<dbReference type="RefSeq" id="WP_015651818.1">
    <property type="nucleotide sequence ID" value="NC_020506.1"/>
</dbReference>
<sequence length="172" mass="19124">MKAVKVRTGIPALMTSKAMMICILFVLVCLPFLFYFIVAWDEATGTWRTLYAIAAAAPACGVLAAVLSMITVWVRRRKAVLVVDDSINIVHSGVHFPVSDLTRVQLWSDHALHSFMAFLPSYISERVESDGVSSIKPYVVTFPEGAAPQPFELVEHLLETHHTLEVDRLGRL</sequence>
<gene>
    <name evidence="2" type="ORF">H924_09745</name>
</gene>
<dbReference type="STRING" id="1121353.H924_09745"/>
<name>M1UVD3_9CORY</name>
<evidence type="ECO:0000256" key="1">
    <source>
        <dbReference type="SAM" id="Phobius"/>
    </source>
</evidence>
<dbReference type="OrthoDB" id="4418808at2"/>
<reference evidence="2 3" key="1">
    <citation type="submission" date="2013-02" db="EMBL/GenBank/DDBJ databases">
        <title>The complete genome sequence of Corynebacterium callunae DSM 20147.</title>
        <authorList>
            <person name="Ruckert C."/>
            <person name="Albersmeier A."/>
            <person name="Kalinowski J."/>
        </authorList>
    </citation>
    <scope>NUCLEOTIDE SEQUENCE [LARGE SCALE GENOMIC DNA]</scope>
    <source>
        <strain evidence="2 3">DSM 20147</strain>
    </source>
</reference>
<keyword evidence="1" id="KW-0472">Membrane</keyword>
<protein>
    <recommendedName>
        <fullName evidence="4">Or membrane protein</fullName>
    </recommendedName>
</protein>
<keyword evidence="1" id="KW-1133">Transmembrane helix</keyword>
<evidence type="ECO:0000313" key="3">
    <source>
        <dbReference type="Proteomes" id="UP000011760"/>
    </source>
</evidence>